<reference evidence="4" key="1">
    <citation type="journal article" date="2015" name="PLoS Genet.">
        <title>Genome Sequence and Transcriptome Analyses of Chrysochromulina tobin: Metabolic Tools for Enhanced Algal Fitness in the Prominent Order Prymnesiales (Haptophyceae).</title>
        <authorList>
            <person name="Hovde B.T."/>
            <person name="Deodato C.R."/>
            <person name="Hunsperger H.M."/>
            <person name="Ryken S.A."/>
            <person name="Yost W."/>
            <person name="Jha R.K."/>
            <person name="Patterson J."/>
            <person name="Monnat R.J. Jr."/>
            <person name="Barlow S.B."/>
            <person name="Starkenburg S.R."/>
            <person name="Cattolico R.A."/>
        </authorList>
    </citation>
    <scope>NUCLEOTIDE SEQUENCE</scope>
    <source>
        <strain evidence="4">CCMP291</strain>
    </source>
</reference>
<proteinExistence type="predicted"/>
<name>A0A0M0JTS5_9EUKA</name>
<evidence type="ECO:0000313" key="4">
    <source>
        <dbReference type="Proteomes" id="UP000037460"/>
    </source>
</evidence>
<dbReference type="Gene3D" id="3.30.1520.10">
    <property type="entry name" value="Phox-like domain"/>
    <property type="match status" value="1"/>
</dbReference>
<feature type="transmembrane region" description="Helical" evidence="2">
    <location>
        <begin position="203"/>
        <end position="224"/>
    </location>
</feature>
<dbReference type="InterPro" id="IPR036871">
    <property type="entry name" value="PX_dom_sf"/>
</dbReference>
<dbReference type="CDD" id="cd06093">
    <property type="entry name" value="PX_domain"/>
    <property type="match status" value="1"/>
</dbReference>
<keyword evidence="2" id="KW-0812">Transmembrane</keyword>
<sequence length="251" mass="27814">MIDEADDVEVVHVRVQPHKVVRCVEQPYATYLISVTGESGLEWETERRWNDLRVLEESLQRSDGETLRTHAGSLPHFDAHGNLLVSLFVNKFDPSFLKERAEQMQALLNGWARVLKVRLDAPATGPADMLEFLSAGRPGEASTPRTPATLPPLKGFYDGDSSSGNKPKAKVGSSSPQPVRVLFDALDEEATEVATGQPGVGYYAFRNFLVFLFVFLLPSLVAFIKQKLISRTDGRVVEADFPAVDLLNLKF</sequence>
<accession>A0A0M0JTS5</accession>
<evidence type="ECO:0000256" key="2">
    <source>
        <dbReference type="SAM" id="Phobius"/>
    </source>
</evidence>
<organism evidence="3 4">
    <name type="scientific">Chrysochromulina tobinii</name>
    <dbReference type="NCBI Taxonomy" id="1460289"/>
    <lineage>
        <taxon>Eukaryota</taxon>
        <taxon>Haptista</taxon>
        <taxon>Haptophyta</taxon>
        <taxon>Prymnesiophyceae</taxon>
        <taxon>Prymnesiales</taxon>
        <taxon>Chrysochromulinaceae</taxon>
        <taxon>Chrysochromulina</taxon>
    </lineage>
</organism>
<comment type="caution">
    <text evidence="3">The sequence shown here is derived from an EMBL/GenBank/DDBJ whole genome shotgun (WGS) entry which is preliminary data.</text>
</comment>
<protein>
    <submittedName>
        <fullName evidence="3">Uncharacterized protein</fullName>
    </submittedName>
</protein>
<keyword evidence="4" id="KW-1185">Reference proteome</keyword>
<keyword evidence="2" id="KW-1133">Transmembrane helix</keyword>
<gene>
    <name evidence="3" type="ORF">Ctob_007323</name>
</gene>
<dbReference type="Proteomes" id="UP000037460">
    <property type="component" value="Unassembled WGS sequence"/>
</dbReference>
<dbReference type="GO" id="GO:0035091">
    <property type="term" value="F:phosphatidylinositol binding"/>
    <property type="evidence" value="ECO:0007669"/>
    <property type="project" value="InterPro"/>
</dbReference>
<feature type="region of interest" description="Disordered" evidence="1">
    <location>
        <begin position="136"/>
        <end position="175"/>
    </location>
</feature>
<dbReference type="AlphaFoldDB" id="A0A0M0JTS5"/>
<dbReference type="SUPFAM" id="SSF64268">
    <property type="entry name" value="PX domain"/>
    <property type="match status" value="1"/>
</dbReference>
<evidence type="ECO:0000313" key="3">
    <source>
        <dbReference type="EMBL" id="KOO29752.1"/>
    </source>
</evidence>
<keyword evidence="2" id="KW-0472">Membrane</keyword>
<evidence type="ECO:0000256" key="1">
    <source>
        <dbReference type="SAM" id="MobiDB-lite"/>
    </source>
</evidence>
<dbReference type="EMBL" id="JWZX01002367">
    <property type="protein sequence ID" value="KOO29752.1"/>
    <property type="molecule type" value="Genomic_DNA"/>
</dbReference>